<evidence type="ECO:0000313" key="2">
    <source>
        <dbReference type="EMBL" id="KAK9772332.1"/>
    </source>
</evidence>
<evidence type="ECO:0000256" key="1">
    <source>
        <dbReference type="SAM" id="Phobius"/>
    </source>
</evidence>
<dbReference type="Proteomes" id="UP001465668">
    <property type="component" value="Unassembled WGS sequence"/>
</dbReference>
<dbReference type="EMBL" id="JARVKM010000063">
    <property type="protein sequence ID" value="KAK9772332.1"/>
    <property type="molecule type" value="Genomic_DNA"/>
</dbReference>
<keyword evidence="3" id="KW-1185">Reference proteome</keyword>
<reference evidence="2 3" key="1">
    <citation type="submission" date="2024-02" db="EMBL/GenBank/DDBJ databases">
        <title>First draft genome assembly of two strains of Seiridium cardinale.</title>
        <authorList>
            <person name="Emiliani G."/>
            <person name="Scali E."/>
        </authorList>
    </citation>
    <scope>NUCLEOTIDE SEQUENCE [LARGE SCALE GENOMIC DNA]</scope>
    <source>
        <strain evidence="2 3">BM-138-000479</strain>
    </source>
</reference>
<sequence length="205" mass="22746">MVRVDTSSSSPKPSGPYTAYYGPPSEINMTLRKASAVGLAILLYSAAIPFSPIGWFFHMDGAFFVDALCAGVVLLCACYFQWRLANLTHALAISIPNPGGSTIRNGRIEQGGSNTIFIWQSSNYWPYAVCEALLLGLAEFGPSEMLRRSIVIGVVAGLWVLGWHATPAAYKRWAWEHIKAFWFWMILSELLQVGRPSVGRRARRF</sequence>
<keyword evidence="1" id="KW-0812">Transmembrane</keyword>
<comment type="caution">
    <text evidence="2">The sequence shown here is derived from an EMBL/GenBank/DDBJ whole genome shotgun (WGS) entry which is preliminary data.</text>
</comment>
<evidence type="ECO:0000313" key="3">
    <source>
        <dbReference type="Proteomes" id="UP001465668"/>
    </source>
</evidence>
<accession>A0ABR2XF01</accession>
<gene>
    <name evidence="2" type="ORF">SCAR479_11032</name>
</gene>
<keyword evidence="1" id="KW-0472">Membrane</keyword>
<organism evidence="2 3">
    <name type="scientific">Seiridium cardinale</name>
    <dbReference type="NCBI Taxonomy" id="138064"/>
    <lineage>
        <taxon>Eukaryota</taxon>
        <taxon>Fungi</taxon>
        <taxon>Dikarya</taxon>
        <taxon>Ascomycota</taxon>
        <taxon>Pezizomycotina</taxon>
        <taxon>Sordariomycetes</taxon>
        <taxon>Xylariomycetidae</taxon>
        <taxon>Amphisphaeriales</taxon>
        <taxon>Sporocadaceae</taxon>
        <taxon>Seiridium</taxon>
    </lineage>
</organism>
<keyword evidence="1" id="KW-1133">Transmembrane helix</keyword>
<proteinExistence type="predicted"/>
<feature type="transmembrane region" description="Helical" evidence="1">
    <location>
        <begin position="63"/>
        <end position="82"/>
    </location>
</feature>
<feature type="transmembrane region" description="Helical" evidence="1">
    <location>
        <begin position="36"/>
        <end position="57"/>
    </location>
</feature>
<protein>
    <submittedName>
        <fullName evidence="2">Uncharacterized protein</fullName>
    </submittedName>
</protein>
<name>A0ABR2XF01_9PEZI</name>